<dbReference type="AlphaFoldDB" id="A0A645HEP7"/>
<evidence type="ECO:0000313" key="1">
    <source>
        <dbReference type="EMBL" id="MPN37517.1"/>
    </source>
</evidence>
<name>A0A645HEP7_9ZZZZ</name>
<comment type="caution">
    <text evidence="1">The sequence shown here is derived from an EMBL/GenBank/DDBJ whole genome shotgun (WGS) entry which is preliminary data.</text>
</comment>
<protein>
    <submittedName>
        <fullName evidence="1">Uncharacterized protein</fullName>
    </submittedName>
</protein>
<reference evidence="1" key="1">
    <citation type="submission" date="2019-08" db="EMBL/GenBank/DDBJ databases">
        <authorList>
            <person name="Kucharzyk K."/>
            <person name="Murdoch R.W."/>
            <person name="Higgins S."/>
            <person name="Loffler F."/>
        </authorList>
    </citation>
    <scope>NUCLEOTIDE SEQUENCE</scope>
</reference>
<gene>
    <name evidence="1" type="ORF">SDC9_185036</name>
</gene>
<dbReference type="EMBL" id="VSSQ01092208">
    <property type="protein sequence ID" value="MPN37517.1"/>
    <property type="molecule type" value="Genomic_DNA"/>
</dbReference>
<sequence length="106" mass="12440">MSTGGSINKIIDNFQLIKLPQDALVDENLYERFKVDEWLDYDLASGVKSTVELAEKKIKSTKINKDDFKYRKIEKLLEELKLAVIHDNEELVEKYDEELTDILFEE</sequence>
<proteinExistence type="predicted"/>
<organism evidence="1">
    <name type="scientific">bioreactor metagenome</name>
    <dbReference type="NCBI Taxonomy" id="1076179"/>
    <lineage>
        <taxon>unclassified sequences</taxon>
        <taxon>metagenomes</taxon>
        <taxon>ecological metagenomes</taxon>
    </lineage>
</organism>
<accession>A0A645HEP7</accession>